<keyword evidence="3" id="KW-1185">Reference proteome</keyword>
<organism evidence="1 4">
    <name type="scientific">Flavobacterium pectinovorum</name>
    <dbReference type="NCBI Taxonomy" id="29533"/>
    <lineage>
        <taxon>Bacteria</taxon>
        <taxon>Pseudomonadati</taxon>
        <taxon>Bacteroidota</taxon>
        <taxon>Flavobacteriia</taxon>
        <taxon>Flavobacteriales</taxon>
        <taxon>Flavobacteriaceae</taxon>
        <taxon>Flavobacterium</taxon>
    </lineage>
</organism>
<proteinExistence type="predicted"/>
<evidence type="ECO:0000313" key="2">
    <source>
        <dbReference type="EMBL" id="SHL21963.1"/>
    </source>
</evidence>
<accession>A0AB36P0Q6</accession>
<dbReference type="Proteomes" id="UP000198431">
    <property type="component" value="Unassembled WGS sequence"/>
</dbReference>
<reference evidence="1 4" key="1">
    <citation type="submission" date="2016-11" db="EMBL/GenBank/DDBJ databases">
        <title>Whole genomes of Flavobacteriaceae.</title>
        <authorList>
            <person name="Stine C."/>
            <person name="Li C."/>
            <person name="Tadesse D."/>
        </authorList>
    </citation>
    <scope>NUCLEOTIDE SEQUENCE [LARGE SCALE GENOMIC DNA]</scope>
    <source>
        <strain evidence="1 4">ATCC 19366</strain>
    </source>
</reference>
<evidence type="ECO:0000313" key="1">
    <source>
        <dbReference type="EMBL" id="OXB03261.1"/>
    </source>
</evidence>
<sequence length="165" mass="18314">MSLKYSLLLLAVITSPVLFSQTVYPKITGYFGIMHPVFTFSEHETNVNFRDYYAVGFPTGINIWKSEKIGFSFEIVPNIKDDQGTDKVTNLLFHPGVLVALGNGYTFAGRAAFETSGRYGVTPVFNKTIIKNKTCSYYAAVPLPVRFGNDHPASFTIGFQFGIAF</sequence>
<dbReference type="EMBL" id="FRBX01000001">
    <property type="protein sequence ID" value="SHL21963.1"/>
    <property type="molecule type" value="Genomic_DNA"/>
</dbReference>
<dbReference type="RefSeq" id="WP_073392801.1">
    <property type="nucleotide sequence ID" value="NZ_FRBX01000001.1"/>
</dbReference>
<protein>
    <recommendedName>
        <fullName evidence="5">Outer membrane protein beta-barrel domain-containing protein</fullName>
    </recommendedName>
</protein>
<name>A0AB36P0Q6_9FLAO</name>
<dbReference type="Proteomes" id="UP000184216">
    <property type="component" value="Unassembled WGS sequence"/>
</dbReference>
<dbReference type="AlphaFoldDB" id="A0AB36P0Q6"/>
<evidence type="ECO:0008006" key="5">
    <source>
        <dbReference type="Google" id="ProtNLM"/>
    </source>
</evidence>
<evidence type="ECO:0000313" key="4">
    <source>
        <dbReference type="Proteomes" id="UP000198431"/>
    </source>
</evidence>
<evidence type="ECO:0000313" key="3">
    <source>
        <dbReference type="Proteomes" id="UP000184216"/>
    </source>
</evidence>
<dbReference type="EMBL" id="MUHB01000014">
    <property type="protein sequence ID" value="OXB03261.1"/>
    <property type="molecule type" value="Genomic_DNA"/>
</dbReference>
<reference evidence="2 3" key="2">
    <citation type="submission" date="2016-11" db="EMBL/GenBank/DDBJ databases">
        <authorList>
            <person name="Varghese N."/>
            <person name="Submissions S."/>
        </authorList>
    </citation>
    <scope>NUCLEOTIDE SEQUENCE [LARGE SCALE GENOMIC DNA]</scope>
    <source>
        <strain evidence="2 3">DSM 6368</strain>
    </source>
</reference>
<gene>
    <name evidence="1" type="ORF">B0A72_15075</name>
    <name evidence="2" type="ORF">SAMN05444387_0057</name>
</gene>
<comment type="caution">
    <text evidence="1">The sequence shown here is derived from an EMBL/GenBank/DDBJ whole genome shotgun (WGS) entry which is preliminary data.</text>
</comment>